<evidence type="ECO:0000256" key="1">
    <source>
        <dbReference type="SAM" id="MobiDB-lite"/>
    </source>
</evidence>
<name>A0A8H5NU55_9HYPO</name>
<evidence type="ECO:0000313" key="2">
    <source>
        <dbReference type="EMBL" id="KAF5578842.1"/>
    </source>
</evidence>
<sequence length="390" mass="43870">MATKQSMTYDEILRQHVALTSKYFSGKFEKEFPGPQPSLLQRRQYMYAFCNWYRWRADSEDAKSDLHANAQRQVAQILIEKHQMKRITTSSFEWNVDKTFWTYWFFGLPADEQPLWPFKNPPKMEEGEGFSAAFASFKSEYDRDGTLIKKDEAQRNAEAFKKANETIAAEKAKKVAALEKAKESKPPTTAPKGNTTAAVSQVGQKGGSSNSNRPAAHVSRSGPSLAPQTTAQRVIQTARRQMVPLGGKKKLQVPQPKVVAEADKPTVDARILDPLKAPIAAGEKPPKAPSDVTPQQKMWPWYPDDTVECREKFDTGYAMLRQLYDKPLDTYNIIGTLPYPWTIGARKRKYIEGSGSEERLAKRHCGGMDDGSDNSGQDEPSGHEYPPVFD</sequence>
<comment type="caution">
    <text evidence="2">The sequence shown here is derived from an EMBL/GenBank/DDBJ whole genome shotgun (WGS) entry which is preliminary data.</text>
</comment>
<feature type="region of interest" description="Disordered" evidence="1">
    <location>
        <begin position="279"/>
        <end position="299"/>
    </location>
</feature>
<gene>
    <name evidence="2" type="ORF">FPANT_9852</name>
</gene>
<organism evidence="2 3">
    <name type="scientific">Fusarium pseudoanthophilum</name>
    <dbReference type="NCBI Taxonomy" id="48495"/>
    <lineage>
        <taxon>Eukaryota</taxon>
        <taxon>Fungi</taxon>
        <taxon>Dikarya</taxon>
        <taxon>Ascomycota</taxon>
        <taxon>Pezizomycotina</taxon>
        <taxon>Sordariomycetes</taxon>
        <taxon>Hypocreomycetidae</taxon>
        <taxon>Hypocreales</taxon>
        <taxon>Nectriaceae</taxon>
        <taxon>Fusarium</taxon>
        <taxon>Fusarium fujikuroi species complex</taxon>
    </lineage>
</organism>
<dbReference type="EMBL" id="JAAOAR010000541">
    <property type="protein sequence ID" value="KAF5578842.1"/>
    <property type="molecule type" value="Genomic_DNA"/>
</dbReference>
<evidence type="ECO:0000313" key="3">
    <source>
        <dbReference type="Proteomes" id="UP000544095"/>
    </source>
</evidence>
<dbReference type="Proteomes" id="UP000544095">
    <property type="component" value="Unassembled WGS sequence"/>
</dbReference>
<feature type="compositionally biased region" description="Polar residues" evidence="1">
    <location>
        <begin position="191"/>
        <end position="213"/>
    </location>
</feature>
<dbReference type="AlphaFoldDB" id="A0A8H5NU55"/>
<feature type="region of interest" description="Disordered" evidence="1">
    <location>
        <begin position="353"/>
        <end position="390"/>
    </location>
</feature>
<reference evidence="2 3" key="1">
    <citation type="submission" date="2020-05" db="EMBL/GenBank/DDBJ databases">
        <title>Identification and distribution of gene clusters putatively required for synthesis of sphingolipid metabolism inhibitors in phylogenetically diverse species of the filamentous fungus Fusarium.</title>
        <authorList>
            <person name="Kim H.-S."/>
            <person name="Busman M."/>
            <person name="Brown D.W."/>
            <person name="Divon H."/>
            <person name="Uhlig S."/>
            <person name="Proctor R.H."/>
        </authorList>
    </citation>
    <scope>NUCLEOTIDE SEQUENCE [LARGE SCALE GENOMIC DNA]</scope>
    <source>
        <strain evidence="2 3">NRRL 25211</strain>
    </source>
</reference>
<protein>
    <submittedName>
        <fullName evidence="2">Uncharacterized protein</fullName>
    </submittedName>
</protein>
<feature type="region of interest" description="Disordered" evidence="1">
    <location>
        <begin position="178"/>
        <end position="234"/>
    </location>
</feature>
<keyword evidence="3" id="KW-1185">Reference proteome</keyword>
<accession>A0A8H5NU55</accession>
<proteinExistence type="predicted"/>